<accession>A0A0N4VU17</accession>
<dbReference type="OrthoDB" id="2215036at2759"/>
<dbReference type="Proteomes" id="UP000268014">
    <property type="component" value="Unassembled WGS sequence"/>
</dbReference>
<dbReference type="InterPro" id="IPR011989">
    <property type="entry name" value="ARM-like"/>
</dbReference>
<proteinExistence type="predicted"/>
<keyword evidence="2" id="KW-1185">Reference proteome</keyword>
<evidence type="ECO:0000313" key="3">
    <source>
        <dbReference type="WBParaSite" id="HPLM_0000078401-mRNA-1"/>
    </source>
</evidence>
<reference evidence="3" key="1">
    <citation type="submission" date="2017-02" db="UniProtKB">
        <authorList>
            <consortium name="WormBaseParasite"/>
        </authorList>
    </citation>
    <scope>IDENTIFICATION</scope>
</reference>
<dbReference type="WBParaSite" id="HPLM_0000078401-mRNA-1">
    <property type="protein sequence ID" value="HPLM_0000078401-mRNA-1"/>
    <property type="gene ID" value="HPLM_0000078401"/>
</dbReference>
<evidence type="ECO:0000313" key="2">
    <source>
        <dbReference type="Proteomes" id="UP000268014"/>
    </source>
</evidence>
<organism evidence="3">
    <name type="scientific">Haemonchus placei</name>
    <name type="common">Barber's pole worm</name>
    <dbReference type="NCBI Taxonomy" id="6290"/>
    <lineage>
        <taxon>Eukaryota</taxon>
        <taxon>Metazoa</taxon>
        <taxon>Ecdysozoa</taxon>
        <taxon>Nematoda</taxon>
        <taxon>Chromadorea</taxon>
        <taxon>Rhabditida</taxon>
        <taxon>Rhabditina</taxon>
        <taxon>Rhabditomorpha</taxon>
        <taxon>Strongyloidea</taxon>
        <taxon>Trichostrongylidae</taxon>
        <taxon>Haemonchus</taxon>
    </lineage>
</organism>
<dbReference type="AlphaFoldDB" id="A0A0N4VU17"/>
<gene>
    <name evidence="1" type="ORF">HPLM_LOCUS785</name>
</gene>
<evidence type="ECO:0000313" key="1">
    <source>
        <dbReference type="EMBL" id="VDO06379.1"/>
    </source>
</evidence>
<name>A0A0N4VU17_HAEPC</name>
<dbReference type="Gene3D" id="1.25.10.10">
    <property type="entry name" value="Leucine-rich Repeat Variant"/>
    <property type="match status" value="1"/>
</dbReference>
<protein>
    <submittedName>
        <fullName evidence="3">tRNA exportin</fullName>
    </submittedName>
</protein>
<dbReference type="STRING" id="6290.A0A0N4VU17"/>
<sequence length="240" mass="27990">MTWDGCSLEYLKNEACDVLVALSSHTSFREDEHLVQSLRLVFSNIFRTFVKDGYPSRNPPTSASHYSQMDFEDDLEWHNFFMRFRSRLQLLIANNLADHFDLLLSVYEKDVLHRVLSDPYGVKEVEWDAMQKFARSVIAVAYERNIVDKKNERLIAIRNTLVTRMGNVTVCDVLSEMLSLHSPSVLSYEDDFDNFTIYFSLLRKALFMSAGHKTLNRHVISLILRTVQHFPTYFKVCSFP</sequence>
<dbReference type="EMBL" id="UZAF01000737">
    <property type="protein sequence ID" value="VDO06379.1"/>
    <property type="molecule type" value="Genomic_DNA"/>
</dbReference>
<reference evidence="1 2" key="2">
    <citation type="submission" date="2018-11" db="EMBL/GenBank/DDBJ databases">
        <authorList>
            <consortium name="Pathogen Informatics"/>
        </authorList>
    </citation>
    <scope>NUCLEOTIDE SEQUENCE [LARGE SCALE GENOMIC DNA]</scope>
    <source>
        <strain evidence="1 2">MHpl1</strain>
    </source>
</reference>